<gene>
    <name evidence="1" type="ORF">HDF25_003577</name>
</gene>
<dbReference type="Pfam" id="PF09859">
    <property type="entry name" value="Oxygenase-NA"/>
    <property type="match status" value="1"/>
</dbReference>
<name>A0A7X0ML45_9SPHI</name>
<comment type="caution">
    <text evidence="1">The sequence shown here is derived from an EMBL/GenBank/DDBJ whole genome shotgun (WGS) entry which is preliminary data.</text>
</comment>
<dbReference type="Proteomes" id="UP000521017">
    <property type="component" value="Unassembled WGS sequence"/>
</dbReference>
<reference evidence="1 2" key="1">
    <citation type="submission" date="2020-08" db="EMBL/GenBank/DDBJ databases">
        <title>Genomic Encyclopedia of Type Strains, Phase IV (KMG-V): Genome sequencing to study the core and pangenomes of soil and plant-associated prokaryotes.</title>
        <authorList>
            <person name="Whitman W."/>
        </authorList>
    </citation>
    <scope>NUCLEOTIDE SEQUENCE [LARGE SCALE GENOMIC DNA]</scope>
    <source>
        <strain evidence="1 2">M2T3</strain>
    </source>
</reference>
<sequence>MEAITEKLNSVNWEQLELDMHDQGYAIAEKILTEEDCSALIHNYKHPESYRKTVMMERYRFGIGEYKYFNYPLPPFIETIRTSVYSRLATIANTWMKALQLAHHYPAAHEEFLALCKSQEQTKATVLILKYGKGGFNTLHQDLYGDVYFPIQLVLFLSEPGKDYEGGEFVLTQQNPRAQSKAIVLKPRKGDMLLFTTNFRPAKGSRGYYQMKMKHGISEVQWGERYALGIIFHDALS</sequence>
<organism evidence="1 2">
    <name type="scientific">Pedobacter cryoconitis</name>
    <dbReference type="NCBI Taxonomy" id="188932"/>
    <lineage>
        <taxon>Bacteria</taxon>
        <taxon>Pseudomonadati</taxon>
        <taxon>Bacteroidota</taxon>
        <taxon>Sphingobacteriia</taxon>
        <taxon>Sphingobacteriales</taxon>
        <taxon>Sphingobacteriaceae</taxon>
        <taxon>Pedobacter</taxon>
    </lineage>
</organism>
<proteinExistence type="predicted"/>
<protein>
    <recommendedName>
        <fullName evidence="3">Prolyl 4-hydroxylase subunit alpha</fullName>
    </recommendedName>
</protein>
<dbReference type="RefSeq" id="WP_184627119.1">
    <property type="nucleotide sequence ID" value="NZ_JACHCC010000009.1"/>
</dbReference>
<evidence type="ECO:0000313" key="2">
    <source>
        <dbReference type="Proteomes" id="UP000521017"/>
    </source>
</evidence>
<dbReference type="AlphaFoldDB" id="A0A7X0ML45"/>
<evidence type="ECO:0008006" key="3">
    <source>
        <dbReference type="Google" id="ProtNLM"/>
    </source>
</evidence>
<dbReference type="Gene3D" id="2.60.120.620">
    <property type="entry name" value="q2cbj1_9rhob like domain"/>
    <property type="match status" value="1"/>
</dbReference>
<dbReference type="InterPro" id="IPR018655">
    <property type="entry name" value="DUF2086"/>
</dbReference>
<dbReference type="EMBL" id="JACHCC010000009">
    <property type="protein sequence ID" value="MBB6501410.1"/>
    <property type="molecule type" value="Genomic_DNA"/>
</dbReference>
<accession>A0A7X0ML45</accession>
<evidence type="ECO:0000313" key="1">
    <source>
        <dbReference type="EMBL" id="MBB6501410.1"/>
    </source>
</evidence>